<dbReference type="RefSeq" id="WP_124871621.1">
    <property type="nucleotide sequence ID" value="NZ_RQZF01000010.1"/>
</dbReference>
<gene>
    <name evidence="3" type="ORF">EII11_08660</name>
</gene>
<feature type="compositionally biased region" description="Polar residues" evidence="1">
    <location>
        <begin position="38"/>
        <end position="52"/>
    </location>
</feature>
<sequence length="348" mass="38786">MSTSYTHSIHNPLLLWRPLVVASAILALSTLSGCASTNASSDDFATQSTEVVETPESDATTETEQPQAEYKKPENRPDYKEVIDNWYKQDIEVTQVIGESDTDEDLEKRAQFIAALYLKHTEEDSRQVLQNNYVGLDDRLDNSANPIFGSDILTCSDKDLNSALSAQYLFPVLANLEAFHNGKQDRVQEINYKTFHALKGHIRPYPNSESLGFERAHFHALLQDPNEEPTQPETRTVRISDEDVAVIGILENGYKPPVSEKYPTFWVKVTPKDGNPHNIALIQAVTAVSLSDAAGQIPDFNGNTRIMEALINPEDYPVSFGHPKSEVTIPVIRTGYVVTLDKLPDSLK</sequence>
<name>A0A3P1SCR6_9ACTO</name>
<evidence type="ECO:0000256" key="2">
    <source>
        <dbReference type="SAM" id="SignalP"/>
    </source>
</evidence>
<comment type="caution">
    <text evidence="3">The sequence shown here is derived from an EMBL/GenBank/DDBJ whole genome shotgun (WGS) entry which is preliminary data.</text>
</comment>
<accession>A0A3P1SCR6</accession>
<keyword evidence="4" id="KW-1185">Reference proteome</keyword>
<dbReference type="AlphaFoldDB" id="A0A3P1SCR6"/>
<feature type="region of interest" description="Disordered" evidence="1">
    <location>
        <begin position="38"/>
        <end position="76"/>
    </location>
</feature>
<dbReference type="EMBL" id="RQZF01000010">
    <property type="protein sequence ID" value="RRC94757.1"/>
    <property type="molecule type" value="Genomic_DNA"/>
</dbReference>
<evidence type="ECO:0000313" key="3">
    <source>
        <dbReference type="EMBL" id="RRC94757.1"/>
    </source>
</evidence>
<keyword evidence="2" id="KW-0732">Signal</keyword>
<proteinExistence type="predicted"/>
<evidence type="ECO:0000256" key="1">
    <source>
        <dbReference type="SAM" id="MobiDB-lite"/>
    </source>
</evidence>
<organism evidence="3 4">
    <name type="scientific">Schaalia canis</name>
    <dbReference type="NCBI Taxonomy" id="100469"/>
    <lineage>
        <taxon>Bacteria</taxon>
        <taxon>Bacillati</taxon>
        <taxon>Actinomycetota</taxon>
        <taxon>Actinomycetes</taxon>
        <taxon>Actinomycetales</taxon>
        <taxon>Actinomycetaceae</taxon>
        <taxon>Schaalia</taxon>
    </lineage>
</organism>
<evidence type="ECO:0000313" key="4">
    <source>
        <dbReference type="Proteomes" id="UP000280444"/>
    </source>
</evidence>
<protein>
    <submittedName>
        <fullName evidence="3">Uncharacterized protein</fullName>
    </submittedName>
</protein>
<reference evidence="3 4" key="1">
    <citation type="submission" date="2018-11" db="EMBL/GenBank/DDBJ databases">
        <title>Genomes From Bacteria Associated with the Canine Oral Cavity: a Test Case for Automated Genome-Based Taxonomic Assignment.</title>
        <authorList>
            <person name="Coil D.A."/>
            <person name="Jospin G."/>
            <person name="Darling A.E."/>
            <person name="Wallis C."/>
            <person name="Davis I.J."/>
            <person name="Harris S."/>
            <person name="Eisen J.A."/>
            <person name="Holcombe L.J."/>
            <person name="O'Flynn C."/>
        </authorList>
    </citation>
    <scope>NUCLEOTIDE SEQUENCE [LARGE SCALE GENOMIC DNA]</scope>
    <source>
        <strain evidence="3 4">OH770</strain>
    </source>
</reference>
<feature type="chain" id="PRO_5038974568" evidence="2">
    <location>
        <begin position="23"/>
        <end position="348"/>
    </location>
</feature>
<dbReference type="Proteomes" id="UP000280444">
    <property type="component" value="Unassembled WGS sequence"/>
</dbReference>
<feature type="signal peptide" evidence="2">
    <location>
        <begin position="1"/>
        <end position="22"/>
    </location>
</feature>